<dbReference type="Proteomes" id="UP001213309">
    <property type="component" value="Unassembled WGS sequence"/>
</dbReference>
<dbReference type="EMBL" id="JAQNSG010000008">
    <property type="protein sequence ID" value="MDC1880574.1"/>
    <property type="molecule type" value="Genomic_DNA"/>
</dbReference>
<sequence>MENELILSPQEENRLAVLKTSPEKYCETLRPKKVEDVFLSNEPAIGTIIRKLGEPQARAILVILIADALAFFNVVNTMSDTQVAMTVDLIIEEYPYMKTDDFKLCFKNAMKMKYGESYNRIDGQVIMGWLREYNKERCAIADSQSWNEHKAHMADEQRTTNGMFYEEYREELKKRALSGDKSAINALRMSDELISELNRKRYEGLEKKPSEF</sequence>
<reference evidence="1" key="1">
    <citation type="submission" date="2022-10" db="EMBL/GenBank/DDBJ databases">
        <title>Human gut microbiome strain richness.</title>
        <authorList>
            <person name="Chen-Liaw A."/>
        </authorList>
    </citation>
    <scope>NUCLEOTIDE SEQUENCE</scope>
    <source>
        <strain evidence="1">1001713st2_A4_1001713B170214_170313</strain>
    </source>
</reference>
<comment type="caution">
    <text evidence="1">The sequence shown here is derived from an EMBL/GenBank/DDBJ whole genome shotgun (WGS) entry which is preliminary data.</text>
</comment>
<proteinExistence type="predicted"/>
<evidence type="ECO:0000313" key="1">
    <source>
        <dbReference type="EMBL" id="MDC1880574.1"/>
    </source>
</evidence>
<dbReference type="RefSeq" id="WP_230327122.1">
    <property type="nucleotide sequence ID" value="NZ_JADPCT010000261.1"/>
</dbReference>
<dbReference type="AlphaFoldDB" id="A0AAW6GPW3"/>
<name>A0AAW6GPW3_BACUN</name>
<evidence type="ECO:0000313" key="2">
    <source>
        <dbReference type="Proteomes" id="UP001213309"/>
    </source>
</evidence>
<organism evidence="1 2">
    <name type="scientific">Bacteroides uniformis</name>
    <dbReference type="NCBI Taxonomy" id="820"/>
    <lineage>
        <taxon>Bacteria</taxon>
        <taxon>Pseudomonadati</taxon>
        <taxon>Bacteroidota</taxon>
        <taxon>Bacteroidia</taxon>
        <taxon>Bacteroidales</taxon>
        <taxon>Bacteroidaceae</taxon>
        <taxon>Bacteroides</taxon>
    </lineage>
</organism>
<gene>
    <name evidence="1" type="ORF">POZ24_11105</name>
</gene>
<accession>A0AAW6GPW3</accession>
<protein>
    <submittedName>
        <fullName evidence="1">Uncharacterized protein</fullName>
    </submittedName>
</protein>